<feature type="compositionally biased region" description="Low complexity" evidence="1">
    <location>
        <begin position="106"/>
        <end position="116"/>
    </location>
</feature>
<accession>A0A426WZ69</accession>
<keyword evidence="2" id="KW-0812">Transmembrane</keyword>
<dbReference type="Proteomes" id="UP000287651">
    <property type="component" value="Unassembled WGS sequence"/>
</dbReference>
<feature type="compositionally biased region" description="Low complexity" evidence="1">
    <location>
        <begin position="129"/>
        <end position="143"/>
    </location>
</feature>
<evidence type="ECO:0000256" key="1">
    <source>
        <dbReference type="SAM" id="MobiDB-lite"/>
    </source>
</evidence>
<evidence type="ECO:0000256" key="2">
    <source>
        <dbReference type="SAM" id="Phobius"/>
    </source>
</evidence>
<dbReference type="AlphaFoldDB" id="A0A426WZ69"/>
<dbReference type="EMBL" id="AMZH03031857">
    <property type="protein sequence ID" value="RRT32482.1"/>
    <property type="molecule type" value="Genomic_DNA"/>
</dbReference>
<protein>
    <submittedName>
        <fullName evidence="3">Uncharacterized protein</fullName>
    </submittedName>
</protein>
<keyword evidence="2" id="KW-0472">Membrane</keyword>
<sequence>MLGPTTGLELGDSVLFLLFGGSIYCGSRRYLVVRLRWPTRRLEQYGSPFISCDVGAPAGGHPLSHSRIGRMKHRGSRYCRVVRERSPAPRLEQQREREIDEEEDMIASSSRSSASDGVRKRGRGKRVDSSASATASASDLTDATSEEEERAVGAFRRALIDRNLLPACHDDYHTMKRSVLIADLSYHF</sequence>
<feature type="region of interest" description="Disordered" evidence="1">
    <location>
        <begin position="84"/>
        <end position="147"/>
    </location>
</feature>
<name>A0A426WZ69_ENSVE</name>
<feature type="compositionally biased region" description="Basic and acidic residues" evidence="1">
    <location>
        <begin position="84"/>
        <end position="98"/>
    </location>
</feature>
<gene>
    <name evidence="3" type="ORF">B296_00058455</name>
</gene>
<reference evidence="3 4" key="1">
    <citation type="journal article" date="2014" name="Agronomy (Basel)">
        <title>A Draft Genome Sequence for Ensete ventricosum, the Drought-Tolerant Tree Against Hunger.</title>
        <authorList>
            <person name="Harrison J."/>
            <person name="Moore K.A."/>
            <person name="Paszkiewicz K."/>
            <person name="Jones T."/>
            <person name="Grant M."/>
            <person name="Ambacheew D."/>
            <person name="Muzemil S."/>
            <person name="Studholme D.J."/>
        </authorList>
    </citation>
    <scope>NUCLEOTIDE SEQUENCE [LARGE SCALE GENOMIC DNA]</scope>
</reference>
<feature type="transmembrane region" description="Helical" evidence="2">
    <location>
        <begin position="14"/>
        <end position="31"/>
    </location>
</feature>
<organism evidence="3 4">
    <name type="scientific">Ensete ventricosum</name>
    <name type="common">Abyssinian banana</name>
    <name type="synonym">Musa ensete</name>
    <dbReference type="NCBI Taxonomy" id="4639"/>
    <lineage>
        <taxon>Eukaryota</taxon>
        <taxon>Viridiplantae</taxon>
        <taxon>Streptophyta</taxon>
        <taxon>Embryophyta</taxon>
        <taxon>Tracheophyta</taxon>
        <taxon>Spermatophyta</taxon>
        <taxon>Magnoliopsida</taxon>
        <taxon>Liliopsida</taxon>
        <taxon>Zingiberales</taxon>
        <taxon>Musaceae</taxon>
        <taxon>Ensete</taxon>
    </lineage>
</organism>
<keyword evidence="2" id="KW-1133">Transmembrane helix</keyword>
<comment type="caution">
    <text evidence="3">The sequence shown here is derived from an EMBL/GenBank/DDBJ whole genome shotgun (WGS) entry which is preliminary data.</text>
</comment>
<evidence type="ECO:0000313" key="4">
    <source>
        <dbReference type="Proteomes" id="UP000287651"/>
    </source>
</evidence>
<evidence type="ECO:0000313" key="3">
    <source>
        <dbReference type="EMBL" id="RRT32482.1"/>
    </source>
</evidence>
<proteinExistence type="predicted"/>